<keyword evidence="1" id="KW-1133">Transmembrane helix</keyword>
<dbReference type="PANTHER" id="PTHR24177:SF365">
    <property type="entry name" value="ANKYRIN REPEAT-CONTAINING PROTEIN NPR4-LIKE ISOFORM X1"/>
    <property type="match status" value="1"/>
</dbReference>
<sequence length="181" mass="19970">MGVTSPVPKVPLGQALSSEFFSCQFGRNTKRLLLHVAVEHRQVKIFNHIIELIGNNTKAFAELQADKGNNILHLAAKLASTSQVASVPGPAFQMQLEFQWFKAVEAIVYYELRIKKNDKGKTPRELFSDTHEKLLKNAKGLTKDLSNSCMVVATLVATVAFAAMITAPGGNDSEEKFPNLW</sequence>
<protein>
    <recommendedName>
        <fullName evidence="2">PGG domain-containing protein</fullName>
    </recommendedName>
</protein>
<dbReference type="PANTHER" id="PTHR24177">
    <property type="entry name" value="CASKIN"/>
    <property type="match status" value="1"/>
</dbReference>
<reference evidence="4" key="1">
    <citation type="submission" date="2025-08" db="UniProtKB">
        <authorList>
            <consortium name="RefSeq"/>
        </authorList>
    </citation>
    <scope>IDENTIFICATION</scope>
    <source>
        <tissue evidence="4">Leaves</tissue>
    </source>
</reference>
<evidence type="ECO:0000256" key="1">
    <source>
        <dbReference type="SAM" id="Phobius"/>
    </source>
</evidence>
<dbReference type="RefSeq" id="XP_071923052.1">
    <property type="nucleotide sequence ID" value="XM_072066951.1"/>
</dbReference>
<keyword evidence="1" id="KW-0472">Membrane</keyword>
<evidence type="ECO:0000259" key="2">
    <source>
        <dbReference type="Pfam" id="PF13962"/>
    </source>
</evidence>
<dbReference type="InterPro" id="IPR036770">
    <property type="entry name" value="Ankyrin_rpt-contain_sf"/>
</dbReference>
<feature type="domain" description="PGG" evidence="2">
    <location>
        <begin position="143"/>
        <end position="175"/>
    </location>
</feature>
<keyword evidence="3" id="KW-1185">Reference proteome</keyword>
<dbReference type="GeneID" id="140015076"/>
<evidence type="ECO:0000313" key="3">
    <source>
        <dbReference type="Proteomes" id="UP001652660"/>
    </source>
</evidence>
<accession>A0ABM4VU40</accession>
<keyword evidence="1" id="KW-0812">Transmembrane</keyword>
<dbReference type="InterPro" id="IPR026961">
    <property type="entry name" value="PGG_dom"/>
</dbReference>
<feature type="transmembrane region" description="Helical" evidence="1">
    <location>
        <begin position="145"/>
        <end position="167"/>
    </location>
</feature>
<dbReference type="Pfam" id="PF13962">
    <property type="entry name" value="PGG"/>
    <property type="match status" value="1"/>
</dbReference>
<organism evidence="3 4">
    <name type="scientific">Coffea arabica</name>
    <name type="common">Arabian coffee</name>
    <dbReference type="NCBI Taxonomy" id="13443"/>
    <lineage>
        <taxon>Eukaryota</taxon>
        <taxon>Viridiplantae</taxon>
        <taxon>Streptophyta</taxon>
        <taxon>Embryophyta</taxon>
        <taxon>Tracheophyta</taxon>
        <taxon>Spermatophyta</taxon>
        <taxon>Magnoliopsida</taxon>
        <taxon>eudicotyledons</taxon>
        <taxon>Gunneridae</taxon>
        <taxon>Pentapetalae</taxon>
        <taxon>asterids</taxon>
        <taxon>lamiids</taxon>
        <taxon>Gentianales</taxon>
        <taxon>Rubiaceae</taxon>
        <taxon>Ixoroideae</taxon>
        <taxon>Gardenieae complex</taxon>
        <taxon>Bertiereae - Coffeeae clade</taxon>
        <taxon>Coffeeae</taxon>
        <taxon>Coffea</taxon>
    </lineage>
</organism>
<gene>
    <name evidence="4" type="primary">LOC140015076</name>
</gene>
<dbReference type="Proteomes" id="UP001652660">
    <property type="component" value="Chromosome 10e"/>
</dbReference>
<dbReference type="Gene3D" id="1.25.40.20">
    <property type="entry name" value="Ankyrin repeat-containing domain"/>
    <property type="match status" value="1"/>
</dbReference>
<proteinExistence type="predicted"/>
<name>A0ABM4VU40_COFAR</name>
<evidence type="ECO:0000313" key="4">
    <source>
        <dbReference type="RefSeq" id="XP_071923052.1"/>
    </source>
</evidence>